<evidence type="ECO:0000313" key="3">
    <source>
        <dbReference type="Proteomes" id="UP001149411"/>
    </source>
</evidence>
<reference evidence="2" key="1">
    <citation type="submission" date="2022-09" db="EMBL/GenBank/DDBJ databases">
        <title>Haloadaptaus new haloarchaeum isolated from saline soil.</title>
        <authorList>
            <person name="Duran-Viseras A."/>
            <person name="Sanchez-Porro C."/>
            <person name="Ventosa A."/>
        </authorList>
    </citation>
    <scope>NUCLEOTIDE SEQUENCE</scope>
    <source>
        <strain evidence="2">F3-133</strain>
    </source>
</reference>
<evidence type="ECO:0000313" key="2">
    <source>
        <dbReference type="EMBL" id="MCX2819628.1"/>
    </source>
</evidence>
<proteinExistence type="inferred from homology"/>
<gene>
    <name evidence="2" type="ORF">EGH25_09735</name>
</gene>
<dbReference type="RefSeq" id="WP_266088058.1">
    <property type="nucleotide sequence ID" value="NZ_RKLV01000010.1"/>
</dbReference>
<dbReference type="AlphaFoldDB" id="A0A9Q4C5H4"/>
<accession>A0A9Q4C5H4</accession>
<dbReference type="GO" id="GO:0016757">
    <property type="term" value="F:glycosyltransferase activity"/>
    <property type="evidence" value="ECO:0007669"/>
    <property type="project" value="TreeGrafter"/>
</dbReference>
<keyword evidence="3" id="KW-1185">Reference proteome</keyword>
<comment type="caution">
    <text evidence="2">The sequence shown here is derived from an EMBL/GenBank/DDBJ whole genome shotgun (WGS) entry which is preliminary data.</text>
</comment>
<dbReference type="Gene3D" id="3.40.50.2000">
    <property type="entry name" value="Glycogen Phosphorylase B"/>
    <property type="match status" value="2"/>
</dbReference>
<organism evidence="2 3">
    <name type="scientific">Halorutilus salinus</name>
    <dbReference type="NCBI Taxonomy" id="2487751"/>
    <lineage>
        <taxon>Archaea</taxon>
        <taxon>Methanobacteriati</taxon>
        <taxon>Methanobacteriota</taxon>
        <taxon>Stenosarchaea group</taxon>
        <taxon>Halobacteria</taxon>
        <taxon>Halorutilales</taxon>
        <taxon>Halorutilaceae</taxon>
        <taxon>Halorutilus</taxon>
    </lineage>
</organism>
<dbReference type="SUPFAM" id="SSF53756">
    <property type="entry name" value="UDP-Glycosyltransferase/glycogen phosphorylase"/>
    <property type="match status" value="1"/>
</dbReference>
<sequence>MVEKAAIVYWCDGAGHAARSIPVAQELESRGVEVSVAGGGQGKPFVEMNGYEHPDLTTVAVKGSNPLSFLKHSLFDVVPSSVRRLRELNRWLKQEEPDVLVTDDIFACIAAVAQGVDFYRIDHLTPGMLDLRWDVLLRLYDRTSLAFCEKIVVTTLWKEEEAPDGFELVDPLAQEGDAEVEGYDVLLNPGTHGDDFEEIRERLEAKGLEVKLVGSDDWEIQPSMTPHTEAADCVVCTGYSSIADTVVAGTPCVVYPFLPFQKSLAEKAERKGTDGVIKADTVDEVVEEVERCCNGEVENPEYGNGAEAFVDVLLNSGKQNS</sequence>
<comment type="similarity">
    <text evidence="1">Belongs to the glycosyltransferase 28 family.</text>
</comment>
<dbReference type="PANTHER" id="PTHR21015:SF22">
    <property type="entry name" value="GLYCOSYLTRANSFERASE"/>
    <property type="match status" value="1"/>
</dbReference>
<name>A0A9Q4C5H4_9EURY</name>
<dbReference type="PANTHER" id="PTHR21015">
    <property type="entry name" value="UDP-N-ACETYLGLUCOSAMINE--N-ACETYLMURAMYL-(PENTAPEPTIDE) PYROPHOSPHORYL-UNDECAPRENOL N-ACETYLGLUCOSAMINE TRANSFERASE 1"/>
    <property type="match status" value="1"/>
</dbReference>
<protein>
    <recommendedName>
        <fullName evidence="4">UDP:flavonoid glycosyltransferase YjiC, YdhE family</fullName>
    </recommendedName>
</protein>
<evidence type="ECO:0000256" key="1">
    <source>
        <dbReference type="ARBA" id="ARBA00006962"/>
    </source>
</evidence>
<dbReference type="EMBL" id="RKLV01000010">
    <property type="protein sequence ID" value="MCX2819628.1"/>
    <property type="molecule type" value="Genomic_DNA"/>
</dbReference>
<dbReference type="Proteomes" id="UP001149411">
    <property type="component" value="Unassembled WGS sequence"/>
</dbReference>
<evidence type="ECO:0008006" key="4">
    <source>
        <dbReference type="Google" id="ProtNLM"/>
    </source>
</evidence>